<evidence type="ECO:0000256" key="5">
    <source>
        <dbReference type="ARBA" id="ARBA00022723"/>
    </source>
</evidence>
<evidence type="ECO:0000256" key="1">
    <source>
        <dbReference type="ARBA" id="ARBA00001946"/>
    </source>
</evidence>
<reference evidence="15" key="1">
    <citation type="journal article" date="2019" name="Int. J. Syst. Evol. Microbiol.">
        <title>The Global Catalogue of Microorganisms (GCM) 10K type strain sequencing project: providing services to taxonomists for standard genome sequencing and annotation.</title>
        <authorList>
            <consortium name="The Broad Institute Genomics Platform"/>
            <consortium name="The Broad Institute Genome Sequencing Center for Infectious Disease"/>
            <person name="Wu L."/>
            <person name="Ma J."/>
        </authorList>
    </citation>
    <scope>NUCLEOTIDE SEQUENCE [LARGE SCALE GENOMIC DNA]</scope>
    <source>
        <strain evidence="15">KCTC 52237</strain>
    </source>
</reference>
<dbReference type="NCBIfam" id="TIGR00052">
    <property type="entry name" value="nudix-type nucleoside diphosphatase, YffH/AdpP family"/>
    <property type="match status" value="1"/>
</dbReference>
<dbReference type="EC" id="3.6.1.13" evidence="3"/>
<dbReference type="RefSeq" id="WP_378121314.1">
    <property type="nucleotide sequence ID" value="NZ_JBHRTF010000016.1"/>
</dbReference>
<dbReference type="EMBL" id="JBHRTF010000016">
    <property type="protein sequence ID" value="MFC3117243.1"/>
    <property type="molecule type" value="Genomic_DNA"/>
</dbReference>
<keyword evidence="6" id="KW-0378">Hydrolase</keyword>
<dbReference type="PANTHER" id="PTHR11839:SF5">
    <property type="entry name" value="ADP-RIBOSE PYROPHOSPHATASE"/>
    <property type="match status" value="1"/>
</dbReference>
<evidence type="ECO:0000256" key="8">
    <source>
        <dbReference type="ARBA" id="ARBA00025164"/>
    </source>
</evidence>
<protein>
    <recommendedName>
        <fullName evidence="4">ADP-ribose pyrophosphatase</fullName>
        <ecNumber evidence="3">3.6.1.13</ecNumber>
    </recommendedName>
    <alternativeName>
        <fullName evidence="9">ADP-ribose diphosphatase</fullName>
    </alternativeName>
    <alternativeName>
        <fullName evidence="11">ADP-ribose phosphohydrolase</fullName>
    </alternativeName>
    <alternativeName>
        <fullName evidence="10">Adenosine diphosphoribose pyrophosphatase</fullName>
    </alternativeName>
</protein>
<gene>
    <name evidence="14" type="ORF">ACFODX_16865</name>
</gene>
<evidence type="ECO:0000256" key="12">
    <source>
        <dbReference type="ARBA" id="ARBA00049546"/>
    </source>
</evidence>
<evidence type="ECO:0000313" key="14">
    <source>
        <dbReference type="EMBL" id="MFC3117243.1"/>
    </source>
</evidence>
<evidence type="ECO:0000256" key="6">
    <source>
        <dbReference type="ARBA" id="ARBA00022801"/>
    </source>
</evidence>
<keyword evidence="7" id="KW-0460">Magnesium</keyword>
<evidence type="ECO:0000256" key="3">
    <source>
        <dbReference type="ARBA" id="ARBA00012453"/>
    </source>
</evidence>
<comment type="catalytic activity">
    <reaction evidence="12">
        <text>ADP-D-ribose + H2O = D-ribose 5-phosphate + AMP + 2 H(+)</text>
        <dbReference type="Rhea" id="RHEA:10412"/>
        <dbReference type="ChEBI" id="CHEBI:15377"/>
        <dbReference type="ChEBI" id="CHEBI:15378"/>
        <dbReference type="ChEBI" id="CHEBI:57967"/>
        <dbReference type="ChEBI" id="CHEBI:78346"/>
        <dbReference type="ChEBI" id="CHEBI:456215"/>
        <dbReference type="EC" id="3.6.1.13"/>
    </reaction>
</comment>
<keyword evidence="5" id="KW-0479">Metal-binding</keyword>
<dbReference type="PROSITE" id="PS51462">
    <property type="entry name" value="NUDIX"/>
    <property type="match status" value="1"/>
</dbReference>
<evidence type="ECO:0000256" key="7">
    <source>
        <dbReference type="ARBA" id="ARBA00022842"/>
    </source>
</evidence>
<dbReference type="CDD" id="cd24155">
    <property type="entry name" value="NUDIX_ADPRase"/>
    <property type="match status" value="1"/>
</dbReference>
<accession>A0ABV7FKT4</accession>
<name>A0ABV7FKT4_9GAMM</name>
<evidence type="ECO:0000313" key="15">
    <source>
        <dbReference type="Proteomes" id="UP001595555"/>
    </source>
</evidence>
<evidence type="ECO:0000256" key="9">
    <source>
        <dbReference type="ARBA" id="ARBA00030162"/>
    </source>
</evidence>
<comment type="cofactor">
    <cofactor evidence="1">
        <name>Mg(2+)</name>
        <dbReference type="ChEBI" id="CHEBI:18420"/>
    </cofactor>
</comment>
<dbReference type="InterPro" id="IPR020084">
    <property type="entry name" value="NUDIX_hydrolase_CS"/>
</dbReference>
<dbReference type="Proteomes" id="UP001595555">
    <property type="component" value="Unassembled WGS sequence"/>
</dbReference>
<dbReference type="InterPro" id="IPR015797">
    <property type="entry name" value="NUDIX_hydrolase-like_dom_sf"/>
</dbReference>
<organism evidence="14 15">
    <name type="scientific">Cellvibrio fontiphilus</name>
    <dbReference type="NCBI Taxonomy" id="1815559"/>
    <lineage>
        <taxon>Bacteria</taxon>
        <taxon>Pseudomonadati</taxon>
        <taxon>Pseudomonadota</taxon>
        <taxon>Gammaproteobacteria</taxon>
        <taxon>Cellvibrionales</taxon>
        <taxon>Cellvibrionaceae</taxon>
        <taxon>Cellvibrio</taxon>
    </lineage>
</organism>
<feature type="domain" description="Nudix hydrolase" evidence="13">
    <location>
        <begin position="51"/>
        <end position="191"/>
    </location>
</feature>
<dbReference type="Gene3D" id="3.90.79.10">
    <property type="entry name" value="Nucleoside Triphosphate Pyrophosphohydrolase"/>
    <property type="match status" value="1"/>
</dbReference>
<dbReference type="PROSITE" id="PS00893">
    <property type="entry name" value="NUDIX_BOX"/>
    <property type="match status" value="1"/>
</dbReference>
<evidence type="ECO:0000259" key="13">
    <source>
        <dbReference type="PROSITE" id="PS51462"/>
    </source>
</evidence>
<dbReference type="InterPro" id="IPR004385">
    <property type="entry name" value="NDP_pyrophosphatase"/>
</dbReference>
<comment type="caution">
    <text evidence="14">The sequence shown here is derived from an EMBL/GenBank/DDBJ whole genome shotgun (WGS) entry which is preliminary data.</text>
</comment>
<dbReference type="Pfam" id="PF00293">
    <property type="entry name" value="NUDIX"/>
    <property type="match status" value="1"/>
</dbReference>
<sequence>MIKKPEFTRADVEIIRREEMYKRFFRVEKIFLRHKLFEGGWGKEIGRELFVRGEAVAVVLYDPKLDLIGLVEQFRIGALDEPNGPWCYEVVAGMLEPGESPEEVARRELMEEANVTPYAMEYICNYLSSPGGCDEKLHLYCGLCDLSQAGGVYGLPEEGEDIRVHLLAADDVFAELLNGAFNNAAALICLQWLQMNRDRLRLRLQVAGE</sequence>
<proteinExistence type="inferred from homology"/>
<dbReference type="SUPFAM" id="SSF55811">
    <property type="entry name" value="Nudix"/>
    <property type="match status" value="1"/>
</dbReference>
<dbReference type="InterPro" id="IPR000086">
    <property type="entry name" value="NUDIX_hydrolase_dom"/>
</dbReference>
<evidence type="ECO:0000256" key="4">
    <source>
        <dbReference type="ARBA" id="ARBA00013297"/>
    </source>
</evidence>
<dbReference type="PANTHER" id="PTHR11839">
    <property type="entry name" value="UDP/ADP-SUGAR PYROPHOSPHATASE"/>
    <property type="match status" value="1"/>
</dbReference>
<keyword evidence="15" id="KW-1185">Reference proteome</keyword>
<comment type="function">
    <text evidence="8">Acts on ADP-mannose and ADP-glucose as well as ADP-ribose. Prevents glycogen biosynthesis. The reaction catalyzed by this enzyme is a limiting step of the gluconeogenic process.</text>
</comment>
<evidence type="ECO:0000256" key="2">
    <source>
        <dbReference type="ARBA" id="ARBA00007482"/>
    </source>
</evidence>
<comment type="similarity">
    <text evidence="2">Belongs to the Nudix hydrolase family. NudF subfamily.</text>
</comment>
<evidence type="ECO:0000256" key="10">
    <source>
        <dbReference type="ARBA" id="ARBA00030308"/>
    </source>
</evidence>
<evidence type="ECO:0000256" key="11">
    <source>
        <dbReference type="ARBA" id="ARBA00033056"/>
    </source>
</evidence>